<dbReference type="EMBL" id="UZAJ01001257">
    <property type="protein sequence ID" value="VDO32393.1"/>
    <property type="molecule type" value="Genomic_DNA"/>
</dbReference>
<keyword evidence="3" id="KW-1185">Reference proteome</keyword>
<name>A0A183H446_9BILA</name>
<evidence type="ECO:0000256" key="1">
    <source>
        <dbReference type="SAM" id="Phobius"/>
    </source>
</evidence>
<keyword evidence="1" id="KW-0472">Membrane</keyword>
<dbReference type="Proteomes" id="UP000267606">
    <property type="component" value="Unassembled WGS sequence"/>
</dbReference>
<dbReference type="WBParaSite" id="OFLC_0000225501-mRNA-1">
    <property type="protein sequence ID" value="OFLC_0000225501-mRNA-1"/>
    <property type="gene ID" value="OFLC_0000225501"/>
</dbReference>
<sequence length="579" mass="66224">MHCITAGNSFTEFRLLVFQQIICSLLLYCLQTLCFLVIPINASSIINIGLIYANATMPKAPDILHAGLHDVTDAQSSQDYQFRLLPIPSMGCFKNKYKNSDADVIAEMYYENDLQTLFGPACDSDLNIAGRLAKEWNILQFNFGSEHFGNYRNFVVQVVLIWSVIAFDDEYTTKLKIANIRTVFKLNGISVLSDIHVNTSDATRPLVDVLMEIKNTSRIWIPIFGYYLHDYIEFLAAVKQLNLDPTVYVTVLLDFFLVNNYYSLSNLSVIKRSIPADTNDLTIILYAQLYESGWLYSTFLRNISQTSQNFSEFERPESLINTLKNSHLTGPFGPIWLNQYTIRLTPFQAKYVEVFGKEPVGIADLFLTEECDLDSDRGEGAYERCITLTGEIINYNTTVTKTVLLDMPLCGFEGELCDHTRKHGETAQMPWAISYQLLKFVNAETSSMVSVQSLQQQMESKLKLKDLLRSREFAVFELGTVIVEPYVLKAGLFFDKTDMALLHQMKQLVHDNINQFIGICFDKRTEFYAVWNHCFRGTLADLMFCKTTPNANDKQSNKNESDLAFQENFKRAFVRDIIR</sequence>
<dbReference type="InterPro" id="IPR028082">
    <property type="entry name" value="Peripla_BP_I"/>
</dbReference>
<dbReference type="SUPFAM" id="SSF53822">
    <property type="entry name" value="Periplasmic binding protein-like I"/>
    <property type="match status" value="1"/>
</dbReference>
<protein>
    <submittedName>
        <fullName evidence="4">Guanylate cyclase</fullName>
    </submittedName>
</protein>
<dbReference type="STRING" id="387005.A0A183H446"/>
<dbReference type="Gene3D" id="3.40.50.2300">
    <property type="match status" value="1"/>
</dbReference>
<evidence type="ECO:0000313" key="4">
    <source>
        <dbReference type="WBParaSite" id="OFLC_0000225501-mRNA-1"/>
    </source>
</evidence>
<reference evidence="2 3" key="2">
    <citation type="submission" date="2018-11" db="EMBL/GenBank/DDBJ databases">
        <authorList>
            <consortium name="Pathogen Informatics"/>
        </authorList>
    </citation>
    <scope>NUCLEOTIDE SEQUENCE [LARGE SCALE GENOMIC DNA]</scope>
</reference>
<dbReference type="SUPFAM" id="SSF56112">
    <property type="entry name" value="Protein kinase-like (PK-like)"/>
    <property type="match status" value="1"/>
</dbReference>
<keyword evidence="1" id="KW-1133">Transmembrane helix</keyword>
<proteinExistence type="predicted"/>
<reference evidence="4" key="1">
    <citation type="submission" date="2016-06" db="UniProtKB">
        <authorList>
            <consortium name="WormBaseParasite"/>
        </authorList>
    </citation>
    <scope>IDENTIFICATION</scope>
</reference>
<organism evidence="4">
    <name type="scientific">Onchocerca flexuosa</name>
    <dbReference type="NCBI Taxonomy" id="387005"/>
    <lineage>
        <taxon>Eukaryota</taxon>
        <taxon>Metazoa</taxon>
        <taxon>Ecdysozoa</taxon>
        <taxon>Nematoda</taxon>
        <taxon>Chromadorea</taxon>
        <taxon>Rhabditida</taxon>
        <taxon>Spirurina</taxon>
        <taxon>Spiruromorpha</taxon>
        <taxon>Filarioidea</taxon>
        <taxon>Onchocercidae</taxon>
        <taxon>Onchocerca</taxon>
    </lineage>
</organism>
<dbReference type="InterPro" id="IPR011009">
    <property type="entry name" value="Kinase-like_dom_sf"/>
</dbReference>
<evidence type="ECO:0000313" key="3">
    <source>
        <dbReference type="Proteomes" id="UP000267606"/>
    </source>
</evidence>
<gene>
    <name evidence="2" type="ORF">OFLC_LOCUS2256</name>
</gene>
<feature type="transmembrane region" description="Helical" evidence="1">
    <location>
        <begin position="21"/>
        <end position="40"/>
    </location>
</feature>
<accession>A0A183H446</accession>
<keyword evidence="1" id="KW-0812">Transmembrane</keyword>
<dbReference type="AlphaFoldDB" id="A0A183H446"/>
<evidence type="ECO:0000313" key="2">
    <source>
        <dbReference type="EMBL" id="VDO32393.1"/>
    </source>
</evidence>